<proteinExistence type="predicted"/>
<organism evidence="2">
    <name type="scientific">Ixodes ricinus</name>
    <name type="common">Common tick</name>
    <name type="synonym">Acarus ricinus</name>
    <dbReference type="NCBI Taxonomy" id="34613"/>
    <lineage>
        <taxon>Eukaryota</taxon>
        <taxon>Metazoa</taxon>
        <taxon>Ecdysozoa</taxon>
        <taxon>Arthropoda</taxon>
        <taxon>Chelicerata</taxon>
        <taxon>Arachnida</taxon>
        <taxon>Acari</taxon>
        <taxon>Parasitiformes</taxon>
        <taxon>Ixodida</taxon>
        <taxon>Ixodoidea</taxon>
        <taxon>Ixodidae</taxon>
        <taxon>Ixodinae</taxon>
        <taxon>Ixodes</taxon>
    </lineage>
</organism>
<sequence length="117" mass="13860">MLCLAWWNAAILWRCVCSISASPSLYLPLDELNDRLKDFFSFFFYEDKIKRQQTEGNITSFLQEQSQSRFRSKTFCKGRRIHTYSLSGTLNNRNSKNPEQCAKRKNKYKCRLTCIIL</sequence>
<accession>A0A6B0UM95</accession>
<keyword evidence="1" id="KW-0732">Signal</keyword>
<name>A0A6B0UM95_IXORI</name>
<reference evidence="2" key="1">
    <citation type="submission" date="2019-12" db="EMBL/GenBank/DDBJ databases">
        <title>An insight into the sialome of adult female Ixodes ricinus ticks feeding for 6 days.</title>
        <authorList>
            <person name="Perner J."/>
            <person name="Ribeiro J.M.C."/>
        </authorList>
    </citation>
    <scope>NUCLEOTIDE SEQUENCE</scope>
    <source>
        <strain evidence="2">Semi-engorged</strain>
        <tissue evidence="2">Salivary glands</tissue>
    </source>
</reference>
<feature type="signal peptide" evidence="1">
    <location>
        <begin position="1"/>
        <end position="18"/>
    </location>
</feature>
<evidence type="ECO:0000313" key="2">
    <source>
        <dbReference type="EMBL" id="MXU90745.1"/>
    </source>
</evidence>
<feature type="chain" id="PRO_5025352906" evidence="1">
    <location>
        <begin position="19"/>
        <end position="117"/>
    </location>
</feature>
<dbReference type="AlphaFoldDB" id="A0A6B0UM95"/>
<dbReference type="EMBL" id="GIFC01008662">
    <property type="protein sequence ID" value="MXU90745.1"/>
    <property type="molecule type" value="Transcribed_RNA"/>
</dbReference>
<protein>
    <submittedName>
        <fullName evidence="2">Putative secreted protein</fullName>
    </submittedName>
</protein>
<evidence type="ECO:0000256" key="1">
    <source>
        <dbReference type="SAM" id="SignalP"/>
    </source>
</evidence>